<dbReference type="KEGG" id="pdic:114496039"/>
<evidence type="ECO:0000256" key="2">
    <source>
        <dbReference type="ARBA" id="ARBA00022771"/>
    </source>
</evidence>
<dbReference type="GO" id="GO:0051865">
    <property type="term" value="P:protein autoubiquitination"/>
    <property type="evidence" value="ECO:0007669"/>
    <property type="project" value="TreeGrafter"/>
</dbReference>
<evidence type="ECO:0000256" key="3">
    <source>
        <dbReference type="ARBA" id="ARBA00022833"/>
    </source>
</evidence>
<feature type="compositionally biased region" description="Basic and acidic residues" evidence="5">
    <location>
        <begin position="224"/>
        <end position="234"/>
    </location>
</feature>
<dbReference type="Proteomes" id="UP000504628">
    <property type="component" value="Chromosome 5"/>
</dbReference>
<accession>A0A6J2LH08</accession>
<feature type="compositionally biased region" description="Polar residues" evidence="5">
    <location>
        <begin position="211"/>
        <end position="223"/>
    </location>
</feature>
<feature type="region of interest" description="Disordered" evidence="5">
    <location>
        <begin position="9"/>
        <end position="37"/>
    </location>
</feature>
<protein>
    <submittedName>
        <fullName evidence="9">E3 ubiquitin-protein ligase RNF186</fullName>
    </submittedName>
</protein>
<keyword evidence="6" id="KW-1133">Transmembrane helix</keyword>
<dbReference type="SMART" id="SM00184">
    <property type="entry name" value="RING"/>
    <property type="match status" value="1"/>
</dbReference>
<keyword evidence="2 4" id="KW-0863">Zinc-finger</keyword>
<evidence type="ECO:0000256" key="6">
    <source>
        <dbReference type="SAM" id="Phobius"/>
    </source>
</evidence>
<dbReference type="InterPro" id="IPR001841">
    <property type="entry name" value="Znf_RING"/>
</dbReference>
<dbReference type="GO" id="GO:0043161">
    <property type="term" value="P:proteasome-mediated ubiquitin-dependent protein catabolic process"/>
    <property type="evidence" value="ECO:0007669"/>
    <property type="project" value="TreeGrafter"/>
</dbReference>
<keyword evidence="1" id="KW-0479">Metal-binding</keyword>
<organism evidence="8 9">
    <name type="scientific">Phyllostomus discolor</name>
    <name type="common">pale spear-nosed bat</name>
    <dbReference type="NCBI Taxonomy" id="89673"/>
    <lineage>
        <taxon>Eukaryota</taxon>
        <taxon>Metazoa</taxon>
        <taxon>Chordata</taxon>
        <taxon>Craniata</taxon>
        <taxon>Vertebrata</taxon>
        <taxon>Euteleostomi</taxon>
        <taxon>Mammalia</taxon>
        <taxon>Eutheria</taxon>
        <taxon>Laurasiatheria</taxon>
        <taxon>Chiroptera</taxon>
        <taxon>Yangochiroptera</taxon>
        <taxon>Phyllostomidae</taxon>
        <taxon>Phyllostominae</taxon>
        <taxon>Phyllostomus</taxon>
    </lineage>
</organism>
<dbReference type="Gene3D" id="3.30.40.10">
    <property type="entry name" value="Zinc/RING finger domain, C3HC4 (zinc finger)"/>
    <property type="match status" value="1"/>
</dbReference>
<gene>
    <name evidence="9" type="primary">RNF186</name>
</gene>
<dbReference type="InterPro" id="IPR017907">
    <property type="entry name" value="Znf_RING_CS"/>
</dbReference>
<evidence type="ECO:0000256" key="5">
    <source>
        <dbReference type="SAM" id="MobiDB-lite"/>
    </source>
</evidence>
<evidence type="ECO:0000256" key="1">
    <source>
        <dbReference type="ARBA" id="ARBA00022723"/>
    </source>
</evidence>
<dbReference type="GO" id="GO:0070059">
    <property type="term" value="P:intrinsic apoptotic signaling pathway in response to endoplasmic reticulum stress"/>
    <property type="evidence" value="ECO:0007669"/>
    <property type="project" value="TreeGrafter"/>
</dbReference>
<dbReference type="PANTHER" id="PTHR22791">
    <property type="entry name" value="RING-TYPE DOMAIN-CONTAINING PROTEIN"/>
    <property type="match status" value="1"/>
</dbReference>
<sequence length="234" mass="25155">MSRMACAEVPQQPAPHQPQPISAGATTTNTKGPAESHCGFSEHDLECLVCREPYSSARPPKLLGCQHSFCAVCLKLLLCVQDNTWFIHCPVCRKATAVPGGLICSLRDQEAVVGQLAQPCPEMRLCPQELANPVTLTAGIPSLAGEDGQDVASVNRMAARRLVAHVLLLALLIVLILPFIYPGVTQWALTFIVSLALLMSTLFCCHPSSQGSCRPSPRTLFSSEQKHSEISSIA</sequence>
<dbReference type="GO" id="GO:0070534">
    <property type="term" value="P:protein K63-linked ubiquitination"/>
    <property type="evidence" value="ECO:0007669"/>
    <property type="project" value="TreeGrafter"/>
</dbReference>
<dbReference type="OrthoDB" id="252722at2759"/>
<dbReference type="FunCoup" id="A0A6J2LH08">
    <property type="interactions" value="31"/>
</dbReference>
<feature type="domain" description="RING-type" evidence="7">
    <location>
        <begin position="47"/>
        <end position="93"/>
    </location>
</feature>
<dbReference type="RefSeq" id="XP_028367062.1">
    <property type="nucleotide sequence ID" value="XM_028511261.2"/>
</dbReference>
<evidence type="ECO:0000313" key="9">
    <source>
        <dbReference type="RefSeq" id="XP_028367062.1"/>
    </source>
</evidence>
<keyword evidence="6" id="KW-0812">Transmembrane</keyword>
<dbReference type="GO" id="GO:0005789">
    <property type="term" value="C:endoplasmic reticulum membrane"/>
    <property type="evidence" value="ECO:0007669"/>
    <property type="project" value="TreeGrafter"/>
</dbReference>
<dbReference type="InterPro" id="IPR051435">
    <property type="entry name" value="RING_finger_E3_ubiq-ligases"/>
</dbReference>
<evidence type="ECO:0000313" key="8">
    <source>
        <dbReference type="Proteomes" id="UP000504628"/>
    </source>
</evidence>
<reference evidence="9" key="1">
    <citation type="submission" date="2025-08" db="UniProtKB">
        <authorList>
            <consortium name="RefSeq"/>
        </authorList>
    </citation>
    <scope>IDENTIFICATION</scope>
    <source>
        <tissue evidence="9">Muscle</tissue>
    </source>
</reference>
<keyword evidence="8" id="KW-1185">Reference proteome</keyword>
<feature type="transmembrane region" description="Helical" evidence="6">
    <location>
        <begin position="187"/>
        <end position="205"/>
    </location>
</feature>
<dbReference type="AlphaFoldDB" id="A0A6J2LH08"/>
<proteinExistence type="predicted"/>
<keyword evidence="6" id="KW-0472">Membrane</keyword>
<dbReference type="Pfam" id="PF14634">
    <property type="entry name" value="zf-RING_5"/>
    <property type="match status" value="1"/>
</dbReference>
<feature type="region of interest" description="Disordered" evidence="5">
    <location>
        <begin position="211"/>
        <end position="234"/>
    </location>
</feature>
<dbReference type="GO" id="GO:0070585">
    <property type="term" value="P:protein localization to mitochondrion"/>
    <property type="evidence" value="ECO:0007669"/>
    <property type="project" value="TreeGrafter"/>
</dbReference>
<dbReference type="GO" id="GO:0008270">
    <property type="term" value="F:zinc ion binding"/>
    <property type="evidence" value="ECO:0007669"/>
    <property type="project" value="UniProtKB-KW"/>
</dbReference>
<evidence type="ECO:0000259" key="7">
    <source>
        <dbReference type="PROSITE" id="PS50089"/>
    </source>
</evidence>
<name>A0A6J2LH08_9CHIR</name>
<dbReference type="PROSITE" id="PS50089">
    <property type="entry name" value="ZF_RING_2"/>
    <property type="match status" value="1"/>
</dbReference>
<dbReference type="GeneID" id="114496039"/>
<feature type="transmembrane region" description="Helical" evidence="6">
    <location>
        <begin position="162"/>
        <end position="181"/>
    </location>
</feature>
<evidence type="ECO:0000256" key="4">
    <source>
        <dbReference type="PROSITE-ProRule" id="PRU00175"/>
    </source>
</evidence>
<keyword evidence="3" id="KW-0862">Zinc</keyword>
<dbReference type="GO" id="GO:0061630">
    <property type="term" value="F:ubiquitin protein ligase activity"/>
    <property type="evidence" value="ECO:0007669"/>
    <property type="project" value="TreeGrafter"/>
</dbReference>
<dbReference type="PROSITE" id="PS00518">
    <property type="entry name" value="ZF_RING_1"/>
    <property type="match status" value="1"/>
</dbReference>
<dbReference type="PANTHER" id="PTHR22791:SF28">
    <property type="entry name" value="E3 UBIQUITIN-PROTEIN LIGASE RNF186"/>
    <property type="match status" value="1"/>
</dbReference>
<dbReference type="CTD" id="54546"/>
<dbReference type="SUPFAM" id="SSF57850">
    <property type="entry name" value="RING/U-box"/>
    <property type="match status" value="1"/>
</dbReference>
<dbReference type="InterPro" id="IPR013083">
    <property type="entry name" value="Znf_RING/FYVE/PHD"/>
</dbReference>
<dbReference type="GO" id="GO:0035519">
    <property type="term" value="P:protein K29-linked ubiquitination"/>
    <property type="evidence" value="ECO:0007669"/>
    <property type="project" value="TreeGrafter"/>
</dbReference>
<dbReference type="InParanoid" id="A0A6J2LH08"/>